<evidence type="ECO:0008006" key="7">
    <source>
        <dbReference type="Google" id="ProtNLM"/>
    </source>
</evidence>
<keyword evidence="4" id="KW-0233">DNA recombination</keyword>
<evidence type="ECO:0000313" key="5">
    <source>
        <dbReference type="EMBL" id="QOL82814.1"/>
    </source>
</evidence>
<keyword evidence="2" id="KW-0229">DNA integration</keyword>
<dbReference type="GO" id="GO:0015074">
    <property type="term" value="P:DNA integration"/>
    <property type="evidence" value="ECO:0007669"/>
    <property type="project" value="UniProtKB-KW"/>
</dbReference>
<dbReference type="Gene3D" id="1.10.443.10">
    <property type="entry name" value="Intergrase catalytic core"/>
    <property type="match status" value="1"/>
</dbReference>
<evidence type="ECO:0000313" key="6">
    <source>
        <dbReference type="Proteomes" id="UP000594118"/>
    </source>
</evidence>
<dbReference type="KEGG" id="pshq:F3W81_19475"/>
<sequence length="680" mass="76171">MITIPYLCARAGRFYFRRRIPGLSTSHMPLMVSLGTTDRSGALKICVQLTARMDRMLDENLHKTLPSTEVAAFFKAELRRCVDAVSQVRMIERMDGSLTAEKTRRNQLETIVLRGMVEDGLREEMAPERLKTLAPNDQITAIEIQSTLFREFLSPAFNREVQARATARSDLSQLDVLHLRWAAVEARMAAHEAAEAVPLHAGDEAKEAAVSLLRSLMQKAAAGITPPAPVPVPTEPEGPAPEVQTPIAMPAPVPPAQARPTLTPGVALIEGRMTGVSILAQINAARAQPQDDSFDGFAESVEIERTYGDDIAGTAVRMTWRIKGNQNTRDQKLTSVALFMYLTGVQRMSEIRQHHLDRFAKLIKQRMPTKYWRREEDRHLTSQETITHATRLGLPCGFAPNTIERHINAIASLIHHARTEGNVGTFVPNLRGLVPEETRAPSEMRAVPTLDDLRTLFSHTLWQGCKSRGRRHVPGKVVLRDHHYWINLLLAYTGARRSEIAGLLVGDLGEEGGIPYVHIRPNHMRGLKTLASTRRVPLHPHVIELGFAEFVSKCRKRNLVALFPEALPKDRRRLAHSTKGGEVLYDKKFADSLDYPLRRSFELSLNGNPRGLSCHGFRHYVNDHLVTLRQEDGTTQVVSEMDRMDLLGHTPLGVNLTTYRRPEQPLGPLYAAVRTLPRLF</sequence>
<reference evidence="5 6" key="1">
    <citation type="submission" date="2019-10" db="EMBL/GenBank/DDBJ databases">
        <title>Pseudopuniceibacterium sp. HQ09 islated from Antarctica.</title>
        <authorList>
            <person name="Liao L."/>
            <person name="Su S."/>
            <person name="Chen B."/>
            <person name="Yu Y."/>
        </authorList>
    </citation>
    <scope>NUCLEOTIDE SEQUENCE [LARGE SCALE GENOMIC DNA]</scope>
    <source>
        <strain evidence="5 6">HQ09</strain>
    </source>
</reference>
<dbReference type="Proteomes" id="UP000594118">
    <property type="component" value="Chromosome"/>
</dbReference>
<dbReference type="InterPro" id="IPR011010">
    <property type="entry name" value="DNA_brk_join_enz"/>
</dbReference>
<dbReference type="RefSeq" id="WP_193081161.1">
    <property type="nucleotide sequence ID" value="NZ_CP045201.1"/>
</dbReference>
<name>A0A7L9WSG4_9RHOB</name>
<dbReference type="SUPFAM" id="SSF56349">
    <property type="entry name" value="DNA breaking-rejoining enzymes"/>
    <property type="match status" value="1"/>
</dbReference>
<dbReference type="AlphaFoldDB" id="A0A7L9WSG4"/>
<dbReference type="PANTHER" id="PTHR30349">
    <property type="entry name" value="PHAGE INTEGRASE-RELATED"/>
    <property type="match status" value="1"/>
</dbReference>
<accession>A0A7L9WSG4</accession>
<dbReference type="InterPro" id="IPR013762">
    <property type="entry name" value="Integrase-like_cat_sf"/>
</dbReference>
<dbReference type="EMBL" id="CP045201">
    <property type="protein sequence ID" value="QOL82814.1"/>
    <property type="molecule type" value="Genomic_DNA"/>
</dbReference>
<comment type="similarity">
    <text evidence="1">Belongs to the 'phage' integrase family.</text>
</comment>
<dbReference type="PANTHER" id="PTHR30349:SF41">
    <property type="entry name" value="INTEGRASE_RECOMBINASE PROTEIN MJ0367-RELATED"/>
    <property type="match status" value="1"/>
</dbReference>
<gene>
    <name evidence="5" type="ORF">F3W81_19475</name>
</gene>
<evidence type="ECO:0000256" key="3">
    <source>
        <dbReference type="ARBA" id="ARBA00023125"/>
    </source>
</evidence>
<proteinExistence type="inferred from homology"/>
<evidence type="ECO:0000256" key="4">
    <source>
        <dbReference type="ARBA" id="ARBA00023172"/>
    </source>
</evidence>
<protein>
    <recommendedName>
        <fullName evidence="7">Tyr recombinase domain-containing protein</fullName>
    </recommendedName>
</protein>
<keyword evidence="6" id="KW-1185">Reference proteome</keyword>
<keyword evidence="3" id="KW-0238">DNA-binding</keyword>
<dbReference type="GO" id="GO:0006310">
    <property type="term" value="P:DNA recombination"/>
    <property type="evidence" value="ECO:0007669"/>
    <property type="project" value="UniProtKB-KW"/>
</dbReference>
<evidence type="ECO:0000256" key="1">
    <source>
        <dbReference type="ARBA" id="ARBA00008857"/>
    </source>
</evidence>
<evidence type="ECO:0000256" key="2">
    <source>
        <dbReference type="ARBA" id="ARBA00022908"/>
    </source>
</evidence>
<dbReference type="InterPro" id="IPR050090">
    <property type="entry name" value="Tyrosine_recombinase_XerCD"/>
</dbReference>
<dbReference type="GO" id="GO:0003677">
    <property type="term" value="F:DNA binding"/>
    <property type="evidence" value="ECO:0007669"/>
    <property type="project" value="UniProtKB-KW"/>
</dbReference>
<organism evidence="5 6">
    <name type="scientific">Pseudooceanicola spongiae</name>
    <dbReference type="NCBI Taxonomy" id="2613965"/>
    <lineage>
        <taxon>Bacteria</taxon>
        <taxon>Pseudomonadati</taxon>
        <taxon>Pseudomonadota</taxon>
        <taxon>Alphaproteobacteria</taxon>
        <taxon>Rhodobacterales</taxon>
        <taxon>Paracoccaceae</taxon>
        <taxon>Pseudooceanicola</taxon>
    </lineage>
</organism>